<dbReference type="AlphaFoldDB" id="E8R8C0"/>
<keyword evidence="5 6" id="KW-0472">Membrane</keyword>
<keyword evidence="3 6" id="KW-0812">Transmembrane</keyword>
<feature type="transmembrane region" description="Helical" evidence="6">
    <location>
        <begin position="234"/>
        <end position="255"/>
    </location>
</feature>
<keyword evidence="4 6" id="KW-1133">Transmembrane helix</keyword>
<reference evidence="7 8" key="2">
    <citation type="journal article" date="2011" name="Stand. Genomic Sci.">
        <title>Complete genome sequence of Desulfurococcus mucosus type strain (O7/1).</title>
        <authorList>
            <person name="Wirth R."/>
            <person name="Chertkov O."/>
            <person name="Held B."/>
            <person name="Lapidus A."/>
            <person name="Nolan M."/>
            <person name="Lucas S."/>
            <person name="Hammon N."/>
            <person name="Deshpande S."/>
            <person name="Cheng J.F."/>
            <person name="Tapia R."/>
            <person name="Han C."/>
            <person name="Goodwin L."/>
            <person name="Pitluck S."/>
            <person name="Liolios K."/>
            <person name="Ioanna P."/>
            <person name="Ivanova N."/>
            <person name="Mavromatis K."/>
            <person name="Mikhailova N."/>
            <person name="Pati A."/>
            <person name="Chen A."/>
            <person name="Palaniappan K."/>
            <person name="Land M."/>
            <person name="Hauser L."/>
            <person name="Chang Y.J."/>
            <person name="Jeffries C.D."/>
            <person name="Bilek Y."/>
            <person name="Hader T."/>
            <person name="Rohde M."/>
            <person name="Spring S."/>
            <person name="Sikorski J."/>
            <person name="Goker M."/>
            <person name="Woyke T."/>
            <person name="Bristow J."/>
            <person name="Eisen J.A."/>
            <person name="Markowitz V."/>
            <person name="Hugenholtz P."/>
            <person name="Kyrpides N.C."/>
            <person name="Klenk H.P."/>
        </authorList>
    </citation>
    <scope>NUCLEOTIDE SEQUENCE [LARGE SCALE GENOMIC DNA]</scope>
    <source>
        <strain evidence="8">ATCC 35584 / DSM 2162 / JCM 9187 / O7/1</strain>
    </source>
</reference>
<dbReference type="PANTHER" id="PTHR30250">
    <property type="entry name" value="PST FAMILY PREDICTED COLANIC ACID TRANSPORTER"/>
    <property type="match status" value="1"/>
</dbReference>
<protein>
    <submittedName>
        <fullName evidence="7">Polysaccharide biosynthesis protein</fullName>
    </submittedName>
</protein>
<feature type="transmembrane region" description="Helical" evidence="6">
    <location>
        <begin position="317"/>
        <end position="341"/>
    </location>
</feature>
<feature type="transmembrane region" description="Helical" evidence="6">
    <location>
        <begin position="168"/>
        <end position="188"/>
    </location>
</feature>
<dbReference type="GeneID" id="10153121"/>
<feature type="transmembrane region" description="Helical" evidence="6">
    <location>
        <begin position="405"/>
        <end position="423"/>
    </location>
</feature>
<dbReference type="HOGENOM" id="CLU_526426_0_0_2"/>
<dbReference type="EMBL" id="CP002363">
    <property type="protein sequence ID" value="ADV64746.1"/>
    <property type="molecule type" value="Genomic_DNA"/>
</dbReference>
<feature type="transmembrane region" description="Helical" evidence="6">
    <location>
        <begin position="443"/>
        <end position="461"/>
    </location>
</feature>
<keyword evidence="2" id="KW-1003">Cell membrane</keyword>
<feature type="transmembrane region" description="Helical" evidence="6">
    <location>
        <begin position="94"/>
        <end position="121"/>
    </location>
</feature>
<feature type="transmembrane region" description="Helical" evidence="6">
    <location>
        <begin position="194"/>
        <end position="213"/>
    </location>
</feature>
<evidence type="ECO:0000256" key="4">
    <source>
        <dbReference type="ARBA" id="ARBA00022989"/>
    </source>
</evidence>
<feature type="transmembrane region" description="Helical" evidence="6">
    <location>
        <begin position="467"/>
        <end position="488"/>
    </location>
</feature>
<evidence type="ECO:0000256" key="3">
    <source>
        <dbReference type="ARBA" id="ARBA00022692"/>
    </source>
</evidence>
<feature type="transmembrane region" description="Helical" evidence="6">
    <location>
        <begin position="21"/>
        <end position="43"/>
    </location>
</feature>
<organism evidence="7 8">
    <name type="scientific">Desulfurococcus mucosus (strain ATCC 35584 / DSM 2162 / JCM 9187 / O7/1)</name>
    <dbReference type="NCBI Taxonomy" id="765177"/>
    <lineage>
        <taxon>Archaea</taxon>
        <taxon>Thermoproteota</taxon>
        <taxon>Thermoprotei</taxon>
        <taxon>Desulfurococcales</taxon>
        <taxon>Desulfurococcaceae</taxon>
        <taxon>Desulfurococcus</taxon>
    </lineage>
</organism>
<dbReference type="KEGG" id="dmu:Desmu_0428"/>
<gene>
    <name evidence="7" type="ordered locus">Desmu_0428</name>
</gene>
<dbReference type="Proteomes" id="UP000001068">
    <property type="component" value="Chromosome"/>
</dbReference>
<sequence precursor="true">MSRRSLVDLAAEASRGGAYLFAGNALSLALSALASILIARLLGPEGYGIYSLVLTVPAIVGPLIGLGIGQAVTRYVAMLGSEGKGCDASMYIRVALIFEASLGLVAMVLVFLCSDLVAMYMLGRPGIGSLVGLVSPLVLTGSIIGICDGVFLAFLKTKYSALVKSLQALVKLALSPLLALSLGVMGALGGNVASYIVATIASLALLASACRTLGSNNKATSVGYVEALRSMISYAYPLYLPTLLGFLIGRVIFVLTAHFVSDYELGNYSVAQNLYSPISMATSAIGSSLFAVFSGLDPGRESREVAEVFRASVKYSTVLMVPAIAMAILFSRDLVVLVYGLDYEAAPLYLALTATGALGVGLGAYVLGGLFAGIGKTQEVFRSWIVNTLVSLPLTLILLPRLGMVGAIVAGLIGGYASTVYLLMRAKIEAGVSIGAKEIARVYVSAAISALATLPVLYVEIHEVLRVILASIIYVASYAIILPLLGALKEDEVSILVNVARRSGPVLLPLTLLLRIEERIIRKLKQIL</sequence>
<dbReference type="PANTHER" id="PTHR30250:SF28">
    <property type="entry name" value="POLYSACCHARIDE BIOSYNTHESIS PROTEIN"/>
    <property type="match status" value="1"/>
</dbReference>
<keyword evidence="8" id="KW-1185">Reference proteome</keyword>
<dbReference type="Pfam" id="PF01943">
    <property type="entry name" value="Polysacc_synt"/>
    <property type="match status" value="1"/>
</dbReference>
<reference evidence="8" key="1">
    <citation type="submission" date="2010-11" db="EMBL/GenBank/DDBJ databases">
        <title>The complete genome of Desulfurococcus mucosus DSM 2162.</title>
        <authorList>
            <consortium name="US DOE Joint Genome Institute (JGI-PGF)"/>
            <person name="Lucas S."/>
            <person name="Copeland A."/>
            <person name="Lapidus A."/>
            <person name="Bruce D."/>
            <person name="Goodwin L."/>
            <person name="Pitluck S."/>
            <person name="Kyrpides N."/>
            <person name="Mavromatis K."/>
            <person name="Pagani I."/>
            <person name="Ivanova N."/>
            <person name="Ovchinnikova G."/>
            <person name="Chertkov O."/>
            <person name="Held B."/>
            <person name="Brettin T."/>
            <person name="Detter J.C."/>
            <person name="Tapia R."/>
            <person name="Han C."/>
            <person name="Land M."/>
            <person name="Hauser L."/>
            <person name="Markowitz V."/>
            <person name="Cheng J.-F."/>
            <person name="Hugenholtz P."/>
            <person name="Woyke T."/>
            <person name="Wu D."/>
            <person name="Wirth R."/>
            <person name="Bilek Y."/>
            <person name="Hader T."/>
            <person name="Klenk H.-P."/>
            <person name="Eisen J.A."/>
        </authorList>
    </citation>
    <scope>NUCLEOTIDE SEQUENCE [LARGE SCALE GENOMIC DNA]</scope>
    <source>
        <strain evidence="8">ATCC 35584 / DSM 2162 / JCM 9187 / O7/1</strain>
    </source>
</reference>
<feature type="transmembrane region" description="Helical" evidence="6">
    <location>
        <begin position="380"/>
        <end position="399"/>
    </location>
</feature>
<feature type="transmembrane region" description="Helical" evidence="6">
    <location>
        <begin position="133"/>
        <end position="156"/>
    </location>
</feature>
<dbReference type="InterPro" id="IPR002797">
    <property type="entry name" value="Polysacc_synth"/>
</dbReference>
<evidence type="ECO:0000313" key="7">
    <source>
        <dbReference type="EMBL" id="ADV64746.1"/>
    </source>
</evidence>
<evidence type="ECO:0000256" key="2">
    <source>
        <dbReference type="ARBA" id="ARBA00022475"/>
    </source>
</evidence>
<dbReference type="InterPro" id="IPR050833">
    <property type="entry name" value="Poly_Biosynth_Transport"/>
</dbReference>
<dbReference type="RefSeq" id="WP_013561968.1">
    <property type="nucleotide sequence ID" value="NC_014961.1"/>
</dbReference>
<accession>E8R8C0</accession>
<dbReference type="eggNOG" id="arCOG02209">
    <property type="taxonomic scope" value="Archaea"/>
</dbReference>
<name>E8R8C0_DESM0</name>
<dbReference type="OrthoDB" id="112053at2157"/>
<feature type="transmembrane region" description="Helical" evidence="6">
    <location>
        <begin position="275"/>
        <end position="296"/>
    </location>
</feature>
<dbReference type="GO" id="GO:0005886">
    <property type="term" value="C:plasma membrane"/>
    <property type="evidence" value="ECO:0007669"/>
    <property type="project" value="UniProtKB-SubCell"/>
</dbReference>
<proteinExistence type="predicted"/>
<feature type="transmembrane region" description="Helical" evidence="6">
    <location>
        <begin position="347"/>
        <end position="368"/>
    </location>
</feature>
<comment type="subcellular location">
    <subcellularLocation>
        <location evidence="1">Cell membrane</location>
        <topology evidence="1">Multi-pass membrane protein</topology>
    </subcellularLocation>
</comment>
<dbReference type="STRING" id="765177.Desmu_0428"/>
<evidence type="ECO:0000313" key="8">
    <source>
        <dbReference type="Proteomes" id="UP000001068"/>
    </source>
</evidence>
<evidence type="ECO:0000256" key="6">
    <source>
        <dbReference type="SAM" id="Phobius"/>
    </source>
</evidence>
<evidence type="ECO:0000256" key="1">
    <source>
        <dbReference type="ARBA" id="ARBA00004651"/>
    </source>
</evidence>
<evidence type="ECO:0000256" key="5">
    <source>
        <dbReference type="ARBA" id="ARBA00023136"/>
    </source>
</evidence>
<feature type="transmembrane region" description="Helical" evidence="6">
    <location>
        <begin position="49"/>
        <end position="73"/>
    </location>
</feature>